<sequence length="185" mass="20403">MTTEKQAYSYKVRVGHVAANPITVTFEADEAERREIARIWDVPAVESFSGEASVARWKRDGVRVKGEVKVRIVQECVVTLEPVEQDIAERFEALFVPENSRLARQDTTDGELVVDPEGADIPETFTGDSIDLGAVAAEFAALAIDPYPRKEGVEFEGFIESDPAEDKKESPFAVLKFAKPGNEGE</sequence>
<dbReference type="InterPro" id="IPR003772">
    <property type="entry name" value="YceD"/>
</dbReference>
<evidence type="ECO:0000313" key="2">
    <source>
        <dbReference type="EMBL" id="TDH38979.1"/>
    </source>
</evidence>
<feature type="region of interest" description="Disordered" evidence="1">
    <location>
        <begin position="161"/>
        <end position="185"/>
    </location>
</feature>
<accession>A0A4R5PPP3</accession>
<evidence type="ECO:0000256" key="1">
    <source>
        <dbReference type="SAM" id="MobiDB-lite"/>
    </source>
</evidence>
<reference evidence="2 3" key="1">
    <citation type="journal article" date="2013" name="Int. J. Syst. Evol. Microbiol.">
        <title>Hoeflea suaedae sp. nov., an endophytic bacterium isolated from the root of the halophyte Suaeda maritima.</title>
        <authorList>
            <person name="Chung E.J."/>
            <person name="Park J.A."/>
            <person name="Pramanik P."/>
            <person name="Bibi F."/>
            <person name="Jeon C.O."/>
            <person name="Chung Y.R."/>
        </authorList>
    </citation>
    <scope>NUCLEOTIDE SEQUENCE [LARGE SCALE GENOMIC DNA]</scope>
    <source>
        <strain evidence="2 3">YC6898</strain>
    </source>
</reference>
<organism evidence="2 3">
    <name type="scientific">Pseudohoeflea suaedae</name>
    <dbReference type="NCBI Taxonomy" id="877384"/>
    <lineage>
        <taxon>Bacteria</taxon>
        <taxon>Pseudomonadati</taxon>
        <taxon>Pseudomonadota</taxon>
        <taxon>Alphaproteobacteria</taxon>
        <taxon>Hyphomicrobiales</taxon>
        <taxon>Rhizobiaceae</taxon>
        <taxon>Pseudohoeflea</taxon>
    </lineage>
</organism>
<dbReference type="EMBL" id="SMSI01000001">
    <property type="protein sequence ID" value="TDH38979.1"/>
    <property type="molecule type" value="Genomic_DNA"/>
</dbReference>
<dbReference type="Proteomes" id="UP000295131">
    <property type="component" value="Unassembled WGS sequence"/>
</dbReference>
<comment type="caution">
    <text evidence="2">The sequence shown here is derived from an EMBL/GenBank/DDBJ whole genome shotgun (WGS) entry which is preliminary data.</text>
</comment>
<proteinExistence type="predicted"/>
<dbReference type="RefSeq" id="WP_133283812.1">
    <property type="nucleotide sequence ID" value="NZ_SMSI01000001.1"/>
</dbReference>
<evidence type="ECO:0000313" key="3">
    <source>
        <dbReference type="Proteomes" id="UP000295131"/>
    </source>
</evidence>
<keyword evidence="3" id="KW-1185">Reference proteome</keyword>
<dbReference type="AlphaFoldDB" id="A0A4R5PPP3"/>
<dbReference type="OrthoDB" id="8443793at2"/>
<name>A0A4R5PPP3_9HYPH</name>
<protein>
    <submittedName>
        <fullName evidence="2">DUF177 domain-containing protein</fullName>
    </submittedName>
</protein>
<gene>
    <name evidence="2" type="ORF">E2A64_07795</name>
</gene>
<dbReference type="Pfam" id="PF02620">
    <property type="entry name" value="YceD"/>
    <property type="match status" value="1"/>
</dbReference>